<evidence type="ECO:0000256" key="1">
    <source>
        <dbReference type="ARBA" id="ARBA00004651"/>
    </source>
</evidence>
<evidence type="ECO:0000313" key="8">
    <source>
        <dbReference type="Proteomes" id="UP000223071"/>
    </source>
</evidence>
<feature type="transmembrane region" description="Helical" evidence="6">
    <location>
        <begin position="242"/>
        <end position="263"/>
    </location>
</feature>
<feature type="transmembrane region" description="Helical" evidence="6">
    <location>
        <begin position="290"/>
        <end position="315"/>
    </location>
</feature>
<gene>
    <name evidence="7" type="ORF">A9A59_0883</name>
</gene>
<dbReference type="EMBL" id="PDJQ01000001">
    <property type="protein sequence ID" value="PFG73681.1"/>
    <property type="molecule type" value="Genomic_DNA"/>
</dbReference>
<keyword evidence="5 6" id="KW-0472">Membrane</keyword>
<accession>A0A2A9HEW0</accession>
<evidence type="ECO:0000256" key="6">
    <source>
        <dbReference type="SAM" id="Phobius"/>
    </source>
</evidence>
<keyword evidence="2" id="KW-1003">Cell membrane</keyword>
<evidence type="ECO:0000256" key="3">
    <source>
        <dbReference type="ARBA" id="ARBA00022692"/>
    </source>
</evidence>
<keyword evidence="3 6" id="KW-0812">Transmembrane</keyword>
<evidence type="ECO:0000313" key="7">
    <source>
        <dbReference type="EMBL" id="PFG73681.1"/>
    </source>
</evidence>
<keyword evidence="8" id="KW-1185">Reference proteome</keyword>
<evidence type="ECO:0000256" key="2">
    <source>
        <dbReference type="ARBA" id="ARBA00022475"/>
    </source>
</evidence>
<feature type="transmembrane region" description="Helical" evidence="6">
    <location>
        <begin position="94"/>
        <end position="119"/>
    </location>
</feature>
<dbReference type="AlphaFoldDB" id="A0A2A9HEW0"/>
<comment type="caution">
    <text evidence="7">The sequence shown here is derived from an EMBL/GenBank/DDBJ whole genome shotgun (WGS) entry which is preliminary data.</text>
</comment>
<organism evidence="7 8">
    <name type="scientific">Tepidiforma thermophila (strain KCTC 52669 / CGMCC 1.13589 / G233)</name>
    <dbReference type="NCBI Taxonomy" id="2761530"/>
    <lineage>
        <taxon>Bacteria</taxon>
        <taxon>Bacillati</taxon>
        <taxon>Chloroflexota</taxon>
        <taxon>Tepidiformia</taxon>
        <taxon>Tepidiformales</taxon>
        <taxon>Tepidiformaceae</taxon>
        <taxon>Tepidiforma</taxon>
    </lineage>
</organism>
<keyword evidence="4 6" id="KW-1133">Transmembrane helix</keyword>
<name>A0A2A9HEW0_TEPT2</name>
<comment type="subcellular location">
    <subcellularLocation>
        <location evidence="1">Cell membrane</location>
        <topology evidence="1">Multi-pass membrane protein</topology>
    </subcellularLocation>
</comment>
<sequence>MAARLAAVTPRRFALAWFAGLAAALLLTWWLRAGNSASVAFVFVCAVDNVPPPEFPDVLFTLALEPLPVYLLLSAAAAYLVLWQHVRAAGRGRLFPAWRLAAFLIGIGLVILTVFGPLAGYDRVFLFVHMIQHFILITIAPPLILLGSPMTLLLVAAGPRRRERWVYPLTHARWFELFTNPVVGLVLFAAVPVLWYITPLFERSFTNDWLHFGGYALFLFAGIHYWWPVIGGNPTRWNLPHPVRIFYLFALVPIHAFLGSLFYEPSRVLYEELAAQPRLWGPDPLLDQQIGGAIMFLAGEAIGLVAVIAAAAAWARADEREARRADARMAREKARASAP</sequence>
<feature type="transmembrane region" description="Helical" evidence="6">
    <location>
        <begin position="60"/>
        <end position="82"/>
    </location>
</feature>
<protein>
    <submittedName>
        <fullName evidence="7">Putative copper resistance protein D</fullName>
    </submittedName>
</protein>
<proteinExistence type="predicted"/>
<dbReference type="GO" id="GO:0005886">
    <property type="term" value="C:plasma membrane"/>
    <property type="evidence" value="ECO:0007669"/>
    <property type="project" value="UniProtKB-SubCell"/>
</dbReference>
<dbReference type="Proteomes" id="UP000223071">
    <property type="component" value="Unassembled WGS sequence"/>
</dbReference>
<dbReference type="InterPro" id="IPR019108">
    <property type="entry name" value="Caa3_assmbl_CtaG-rel"/>
</dbReference>
<feature type="transmembrane region" description="Helical" evidence="6">
    <location>
        <begin position="177"/>
        <end position="197"/>
    </location>
</feature>
<feature type="transmembrane region" description="Helical" evidence="6">
    <location>
        <begin position="209"/>
        <end position="230"/>
    </location>
</feature>
<evidence type="ECO:0000256" key="4">
    <source>
        <dbReference type="ARBA" id="ARBA00022989"/>
    </source>
</evidence>
<evidence type="ECO:0000256" key="5">
    <source>
        <dbReference type="ARBA" id="ARBA00023136"/>
    </source>
</evidence>
<dbReference type="RefSeq" id="WP_098503125.1">
    <property type="nucleotide sequence ID" value="NZ_PDJQ01000001.1"/>
</dbReference>
<reference evidence="7 8" key="1">
    <citation type="submission" date="2017-09" db="EMBL/GenBank/DDBJ databases">
        <title>Sequencing the genomes of two abundant thermophiles in Great Basin hot springs: Thermocrinis jamiesonii and novel Chloroflexi Thermoflexus hugenholtzii.</title>
        <authorList>
            <person name="Hedlund B."/>
        </authorList>
    </citation>
    <scope>NUCLEOTIDE SEQUENCE [LARGE SCALE GENOMIC DNA]</scope>
    <source>
        <strain evidence="7 8">G233</strain>
    </source>
</reference>
<dbReference type="Pfam" id="PF09678">
    <property type="entry name" value="Caa3_CtaG"/>
    <property type="match status" value="1"/>
</dbReference>
<feature type="transmembrane region" description="Helical" evidence="6">
    <location>
        <begin position="131"/>
        <end position="156"/>
    </location>
</feature>